<dbReference type="EMBL" id="FOBS01000042">
    <property type="protein sequence ID" value="SEM74863.1"/>
    <property type="molecule type" value="Genomic_DNA"/>
</dbReference>
<dbReference type="Pfam" id="PF21818">
    <property type="entry name" value="DUF6884"/>
    <property type="match status" value="1"/>
</dbReference>
<name>A0A1H8AWE0_9BACT</name>
<gene>
    <name evidence="2" type="ORF">SAMN04489760_1422</name>
</gene>
<protein>
    <recommendedName>
        <fullName evidence="1">DUF6884 domain-containing protein</fullName>
    </recommendedName>
</protein>
<organism evidence="2 3">
    <name type="scientific">Syntrophus gentianae</name>
    <dbReference type="NCBI Taxonomy" id="43775"/>
    <lineage>
        <taxon>Bacteria</taxon>
        <taxon>Pseudomonadati</taxon>
        <taxon>Thermodesulfobacteriota</taxon>
        <taxon>Syntrophia</taxon>
        <taxon>Syntrophales</taxon>
        <taxon>Syntrophaceae</taxon>
        <taxon>Syntrophus</taxon>
    </lineage>
</organism>
<dbReference type="InterPro" id="IPR036511">
    <property type="entry name" value="TGT-like_sf"/>
</dbReference>
<reference evidence="2 3" key="1">
    <citation type="submission" date="2016-10" db="EMBL/GenBank/DDBJ databases">
        <authorList>
            <person name="de Groot N.N."/>
        </authorList>
    </citation>
    <scope>NUCLEOTIDE SEQUENCE [LARGE SCALE GENOMIC DNA]</scope>
    <source>
        <strain evidence="2 3">DSM 8423</strain>
    </source>
</reference>
<dbReference type="STRING" id="43775.SAMN04489760_1422"/>
<feature type="domain" description="DUF6884" evidence="1">
    <location>
        <begin position="7"/>
        <end position="136"/>
    </location>
</feature>
<dbReference type="InterPro" id="IPR053537">
    <property type="entry name" value="DNA-guanine_TGase"/>
</dbReference>
<dbReference type="OrthoDB" id="233198at2"/>
<accession>A0A1H8AWE0</accession>
<evidence type="ECO:0000313" key="3">
    <source>
        <dbReference type="Proteomes" id="UP000198744"/>
    </source>
</evidence>
<evidence type="ECO:0000259" key="1">
    <source>
        <dbReference type="Pfam" id="PF21818"/>
    </source>
</evidence>
<dbReference type="GO" id="GO:0006400">
    <property type="term" value="P:tRNA modification"/>
    <property type="evidence" value="ECO:0007669"/>
    <property type="project" value="InterPro"/>
</dbReference>
<dbReference type="NCBIfam" id="NF041059">
    <property type="entry name" value="DpdA"/>
    <property type="match status" value="1"/>
</dbReference>
<keyword evidence="3" id="KW-1185">Reference proteome</keyword>
<dbReference type="SUPFAM" id="SSF51713">
    <property type="entry name" value="tRNA-guanine transglycosylase"/>
    <property type="match status" value="1"/>
</dbReference>
<dbReference type="Proteomes" id="UP000198744">
    <property type="component" value="Unassembled WGS sequence"/>
</dbReference>
<dbReference type="RefSeq" id="WP_093884788.1">
    <property type="nucleotide sequence ID" value="NZ_FOBS01000042.1"/>
</dbReference>
<proteinExistence type="predicted"/>
<evidence type="ECO:0000313" key="2">
    <source>
        <dbReference type="EMBL" id="SEM74863.1"/>
    </source>
</evidence>
<dbReference type="InterPro" id="IPR049251">
    <property type="entry name" value="DUF6884"/>
</dbReference>
<dbReference type="AlphaFoldDB" id="A0A1H8AWE0"/>
<sequence>MDKQLLVLGCSETKRKCNGLLPAIDRYDGSSYRVLRNYLRAREWPSNLSVAILSAKYGLVGGFTEIENYNERMTKARAAELVPSCIDTLNTWANWHSSMYFSLGKDYLPAVIPAIENNFNAKVELFGGPIGMKLSQIKGLLEQTRSPVRRRTTLPEPGSGRVTYFLPDWDDLLDEHFNFESDKFSGATRKERQDKHCCILMKPKRLADGILVSLAQHVTSKGPLKRIIGIESDSLAPKNLRNQFGLDEDQSVFGDCGAFSYVNNEMPAISVEQAIALYDLYGFDFGASVDHIPVPVIVRDGKKIELKQDERIARVEITRQNAERFITIAKKRHVGFMPVGTIQSLTAAGYADSACYYHDLGYRHLALGGLVPLPDAAVEEIVVKVMSVISSLKPRPWVHLFGIFRPKLQARFRELKVDSFDSATYFRKAWLRSDQNYLATNGKWYAALRVPMTSDARTRKKLDQSGVDLATMEVEESHVLKLLSRFDHDEVGINEVLDAVVEYDERLTRTSDAHSLRKKYKETLRDRPWSHCDCPFCREAGIHVLIFRGANRNKRRGAHNTLMLYGSLENRS</sequence>
<dbReference type="Gene3D" id="3.20.20.105">
    <property type="entry name" value="Queuine tRNA-ribosyltransferase-like"/>
    <property type="match status" value="1"/>
</dbReference>